<name>A0AAV7VRY3_PLEWA</name>
<accession>A0AAV7VRY3</accession>
<reference evidence="2" key="1">
    <citation type="journal article" date="2022" name="bioRxiv">
        <title>Sequencing and chromosome-scale assembly of the giantPleurodeles waltlgenome.</title>
        <authorList>
            <person name="Brown T."/>
            <person name="Elewa A."/>
            <person name="Iarovenko S."/>
            <person name="Subramanian E."/>
            <person name="Araus A.J."/>
            <person name="Petzold A."/>
            <person name="Susuki M."/>
            <person name="Suzuki K.-i.T."/>
            <person name="Hayashi T."/>
            <person name="Toyoda A."/>
            <person name="Oliveira C."/>
            <person name="Osipova E."/>
            <person name="Leigh N.D."/>
            <person name="Simon A."/>
            <person name="Yun M.H."/>
        </authorList>
    </citation>
    <scope>NUCLEOTIDE SEQUENCE</scope>
    <source>
        <strain evidence="2">20211129_DDA</strain>
        <tissue evidence="2">Liver</tissue>
    </source>
</reference>
<gene>
    <name evidence="2" type="ORF">NDU88_007143</name>
</gene>
<comment type="caution">
    <text evidence="2">The sequence shown here is derived from an EMBL/GenBank/DDBJ whole genome shotgun (WGS) entry which is preliminary data.</text>
</comment>
<organism evidence="2 3">
    <name type="scientific">Pleurodeles waltl</name>
    <name type="common">Iberian ribbed newt</name>
    <dbReference type="NCBI Taxonomy" id="8319"/>
    <lineage>
        <taxon>Eukaryota</taxon>
        <taxon>Metazoa</taxon>
        <taxon>Chordata</taxon>
        <taxon>Craniata</taxon>
        <taxon>Vertebrata</taxon>
        <taxon>Euteleostomi</taxon>
        <taxon>Amphibia</taxon>
        <taxon>Batrachia</taxon>
        <taxon>Caudata</taxon>
        <taxon>Salamandroidea</taxon>
        <taxon>Salamandridae</taxon>
        <taxon>Pleurodelinae</taxon>
        <taxon>Pleurodeles</taxon>
    </lineage>
</organism>
<protein>
    <submittedName>
        <fullName evidence="2">Uncharacterized protein</fullName>
    </submittedName>
</protein>
<feature type="region of interest" description="Disordered" evidence="1">
    <location>
        <begin position="69"/>
        <end position="94"/>
    </location>
</feature>
<dbReference type="EMBL" id="JANPWB010000003">
    <property type="protein sequence ID" value="KAJ1203356.1"/>
    <property type="molecule type" value="Genomic_DNA"/>
</dbReference>
<dbReference type="AlphaFoldDB" id="A0AAV7VRY3"/>
<evidence type="ECO:0000256" key="1">
    <source>
        <dbReference type="SAM" id="MobiDB-lite"/>
    </source>
</evidence>
<evidence type="ECO:0000313" key="2">
    <source>
        <dbReference type="EMBL" id="KAJ1203356.1"/>
    </source>
</evidence>
<proteinExistence type="predicted"/>
<sequence length="94" mass="11203">MERFLWEICQEITSFKTDFKSCLNDLRRDVTAVSDRVDDLGCTMDSRAEDKEALWRRVNALEEQHISLQAKQEDSENHRRHNNIRIREIPRSAE</sequence>
<feature type="compositionally biased region" description="Basic and acidic residues" evidence="1">
    <location>
        <begin position="85"/>
        <end position="94"/>
    </location>
</feature>
<evidence type="ECO:0000313" key="3">
    <source>
        <dbReference type="Proteomes" id="UP001066276"/>
    </source>
</evidence>
<keyword evidence="3" id="KW-1185">Reference proteome</keyword>
<dbReference type="Proteomes" id="UP001066276">
    <property type="component" value="Chromosome 2_1"/>
</dbReference>